<evidence type="ECO:0000313" key="4">
    <source>
        <dbReference type="Proteomes" id="UP000674425"/>
    </source>
</evidence>
<feature type="domain" description="AMP-dependent synthetase/ligase" evidence="2">
    <location>
        <begin position="36"/>
        <end position="258"/>
    </location>
</feature>
<name>A0ABM8T3L0_9BURK</name>
<keyword evidence="4" id="KW-1185">Reference proteome</keyword>
<keyword evidence="1 3" id="KW-0436">Ligase</keyword>
<reference evidence="3 4" key="1">
    <citation type="submission" date="2021-02" db="EMBL/GenBank/DDBJ databases">
        <authorList>
            <person name="Vanwijnsberghe S."/>
        </authorList>
    </citation>
    <scope>NUCLEOTIDE SEQUENCE [LARGE SCALE GENOMIC DNA]</scope>
    <source>
        <strain evidence="3 4">R-69658</strain>
    </source>
</reference>
<dbReference type="EMBL" id="CAJNAU010000135">
    <property type="protein sequence ID" value="CAE6855331.1"/>
    <property type="molecule type" value="Genomic_DNA"/>
</dbReference>
<evidence type="ECO:0000259" key="2">
    <source>
        <dbReference type="Pfam" id="PF00501"/>
    </source>
</evidence>
<evidence type="ECO:0000313" key="3">
    <source>
        <dbReference type="EMBL" id="CAE6855331.1"/>
    </source>
</evidence>
<organism evidence="3 4">
    <name type="scientific">Paraburkholderia aspalathi</name>
    <dbReference type="NCBI Taxonomy" id="1324617"/>
    <lineage>
        <taxon>Bacteria</taxon>
        <taxon>Pseudomonadati</taxon>
        <taxon>Pseudomonadota</taxon>
        <taxon>Betaproteobacteria</taxon>
        <taxon>Burkholderiales</taxon>
        <taxon>Burkholderiaceae</taxon>
        <taxon>Paraburkholderia</taxon>
    </lineage>
</organism>
<dbReference type="GO" id="GO:0018858">
    <property type="term" value="F:benzoate-CoA ligase activity"/>
    <property type="evidence" value="ECO:0007669"/>
    <property type="project" value="UniProtKB-EC"/>
</dbReference>
<protein>
    <submittedName>
        <fullName evidence="3">Benzoate--CoA ligase</fullName>
        <ecNumber evidence="3">6.2.1.25</ecNumber>
    </submittedName>
</protein>
<comment type="caution">
    <text evidence="3">The sequence shown here is derived from an EMBL/GenBank/DDBJ whole genome shotgun (WGS) entry which is preliminary data.</text>
</comment>
<proteinExistence type="predicted"/>
<gene>
    <name evidence="3" type="primary">bclA_3</name>
    <name evidence="3" type="ORF">R69658_07363</name>
</gene>
<evidence type="ECO:0000256" key="1">
    <source>
        <dbReference type="ARBA" id="ARBA00022598"/>
    </source>
</evidence>
<dbReference type="PANTHER" id="PTHR43352">
    <property type="entry name" value="ACETYL-COA SYNTHETASE"/>
    <property type="match status" value="1"/>
</dbReference>
<dbReference type="PANTHER" id="PTHR43352:SF1">
    <property type="entry name" value="ANTHRANILATE--COA LIGASE"/>
    <property type="match status" value="1"/>
</dbReference>
<dbReference type="Pfam" id="PF00501">
    <property type="entry name" value="AMP-binding"/>
    <property type="match status" value="1"/>
</dbReference>
<accession>A0ABM8T3L0</accession>
<dbReference type="Gene3D" id="3.40.50.980">
    <property type="match status" value="1"/>
</dbReference>
<dbReference type="Proteomes" id="UP000674425">
    <property type="component" value="Unassembled WGS sequence"/>
</dbReference>
<dbReference type="EC" id="6.2.1.25" evidence="3"/>
<sequence length="266" mass="28005">MEALLETAASRPAPTVEAPPAIFNFAAYLFGLNEARAAKTAYIDDTGTTTYGELEERARRFASALRTLGVHPEERVLLVMLDTIELPIAFLGALYAGVVPVVANTLLTTADYVYMLTHSHARAVIASGALLPSVTQAMDTTEHDGCQLIVSQPPEGEPVTAPLLKDLIDAATPATKPSATGCDDIAFWLYSSGSTGKPKGTVHTHANLYWTAELYAKPILGIVESDVVFSAAKLFFAYGLGNGLTFPLSVGATAVMNNPAASCGVS</sequence>
<dbReference type="SUPFAM" id="SSF56801">
    <property type="entry name" value="Acetyl-CoA synthetase-like"/>
    <property type="match status" value="1"/>
</dbReference>
<dbReference type="InterPro" id="IPR000873">
    <property type="entry name" value="AMP-dep_synth/lig_dom"/>
</dbReference>